<dbReference type="EMBL" id="JAGYWB010000009">
    <property type="protein sequence ID" value="KAI0511602.1"/>
    <property type="molecule type" value="Genomic_DNA"/>
</dbReference>
<evidence type="ECO:0000313" key="1">
    <source>
        <dbReference type="EMBL" id="KAI0511602.1"/>
    </source>
</evidence>
<dbReference type="AlphaFoldDB" id="A0A8T3BEU3"/>
<reference evidence="1" key="1">
    <citation type="journal article" date="2022" name="Front. Genet.">
        <title>Chromosome-Scale Assembly of the Dendrobium nobile Genome Provides Insights Into the Molecular Mechanism of the Biosynthesis of the Medicinal Active Ingredient of Dendrobium.</title>
        <authorList>
            <person name="Xu Q."/>
            <person name="Niu S.-C."/>
            <person name="Li K.-L."/>
            <person name="Zheng P.-J."/>
            <person name="Zhang X.-J."/>
            <person name="Jia Y."/>
            <person name="Liu Y."/>
            <person name="Niu Y.-X."/>
            <person name="Yu L.-H."/>
            <person name="Chen D.-F."/>
            <person name="Zhang G.-Q."/>
        </authorList>
    </citation>
    <scope>NUCLEOTIDE SEQUENCE</scope>
    <source>
        <tissue evidence="1">Leaf</tissue>
    </source>
</reference>
<comment type="caution">
    <text evidence="1">The sequence shown here is derived from an EMBL/GenBank/DDBJ whole genome shotgun (WGS) entry which is preliminary data.</text>
</comment>
<gene>
    <name evidence="1" type="ORF">KFK09_012232</name>
</gene>
<evidence type="ECO:0000313" key="2">
    <source>
        <dbReference type="Proteomes" id="UP000829196"/>
    </source>
</evidence>
<keyword evidence="2" id="KW-1185">Reference proteome</keyword>
<sequence>MYRQQASTDVMISIERISTINNNFKLSGNFRNGRFEKKYSEEEEEVSKESFHFIIHALL</sequence>
<dbReference type="Proteomes" id="UP000829196">
    <property type="component" value="Unassembled WGS sequence"/>
</dbReference>
<organism evidence="1 2">
    <name type="scientific">Dendrobium nobile</name>
    <name type="common">Orchid</name>
    <dbReference type="NCBI Taxonomy" id="94219"/>
    <lineage>
        <taxon>Eukaryota</taxon>
        <taxon>Viridiplantae</taxon>
        <taxon>Streptophyta</taxon>
        <taxon>Embryophyta</taxon>
        <taxon>Tracheophyta</taxon>
        <taxon>Spermatophyta</taxon>
        <taxon>Magnoliopsida</taxon>
        <taxon>Liliopsida</taxon>
        <taxon>Asparagales</taxon>
        <taxon>Orchidaceae</taxon>
        <taxon>Epidendroideae</taxon>
        <taxon>Malaxideae</taxon>
        <taxon>Dendrobiinae</taxon>
        <taxon>Dendrobium</taxon>
    </lineage>
</organism>
<name>A0A8T3BEU3_DENNO</name>
<proteinExistence type="predicted"/>
<protein>
    <submittedName>
        <fullName evidence="1">Uncharacterized protein</fullName>
    </submittedName>
</protein>
<accession>A0A8T3BEU3</accession>